<sequence>MRPLVSIVVPSYKTVAYIKETMDSILGQTYENLEVIVSDHSSPDGTWELLQPYAQDPRVQLFEQPRGGGAPANWTAATERATGEFLKLVCGDDTIDPTCVERQVDAMLAAPNAVVCASKRRIVNSHGEVLMASRGLGHLRGEVSGPQAVRAAILAGTNIFGEPGCVLLRREALQATGGWDDRFPYVLDLHTYCNVLQHGSFVAVDEVLAAFRLNASQWTIALSQQQSEQVVGFHHKVAEETPAC</sequence>
<dbReference type="PANTHER" id="PTHR22916">
    <property type="entry name" value="GLYCOSYLTRANSFERASE"/>
    <property type="match status" value="1"/>
</dbReference>
<gene>
    <name evidence="2" type="ORF">GCM10025862_02410</name>
</gene>
<organism evidence="2 3">
    <name type="scientific">Arsenicicoccus piscis</name>
    <dbReference type="NCBI Taxonomy" id="673954"/>
    <lineage>
        <taxon>Bacteria</taxon>
        <taxon>Bacillati</taxon>
        <taxon>Actinomycetota</taxon>
        <taxon>Actinomycetes</taxon>
        <taxon>Micrococcales</taxon>
        <taxon>Intrasporangiaceae</taxon>
        <taxon>Arsenicicoccus</taxon>
    </lineage>
</organism>
<dbReference type="Pfam" id="PF00535">
    <property type="entry name" value="Glycos_transf_2"/>
    <property type="match status" value="1"/>
</dbReference>
<dbReference type="SUPFAM" id="SSF53448">
    <property type="entry name" value="Nucleotide-diphospho-sugar transferases"/>
    <property type="match status" value="1"/>
</dbReference>
<keyword evidence="3" id="KW-1185">Reference proteome</keyword>
<evidence type="ECO:0000313" key="2">
    <source>
        <dbReference type="EMBL" id="GMA18220.1"/>
    </source>
</evidence>
<evidence type="ECO:0000259" key="1">
    <source>
        <dbReference type="Pfam" id="PF00535"/>
    </source>
</evidence>
<proteinExistence type="predicted"/>
<dbReference type="Gene3D" id="3.90.550.10">
    <property type="entry name" value="Spore Coat Polysaccharide Biosynthesis Protein SpsA, Chain A"/>
    <property type="match status" value="1"/>
</dbReference>
<dbReference type="CDD" id="cd00761">
    <property type="entry name" value="Glyco_tranf_GTA_type"/>
    <property type="match status" value="1"/>
</dbReference>
<reference evidence="3" key="1">
    <citation type="journal article" date="2019" name="Int. J. Syst. Evol. Microbiol.">
        <title>The Global Catalogue of Microorganisms (GCM) 10K type strain sequencing project: providing services to taxonomists for standard genome sequencing and annotation.</title>
        <authorList>
            <consortium name="The Broad Institute Genomics Platform"/>
            <consortium name="The Broad Institute Genome Sequencing Center for Infectious Disease"/>
            <person name="Wu L."/>
            <person name="Ma J."/>
        </authorList>
    </citation>
    <scope>NUCLEOTIDE SEQUENCE [LARGE SCALE GENOMIC DNA]</scope>
    <source>
        <strain evidence="3">NBRC 105830</strain>
    </source>
</reference>
<protein>
    <recommendedName>
        <fullName evidence="1">Glycosyltransferase 2-like domain-containing protein</fullName>
    </recommendedName>
</protein>
<dbReference type="RefSeq" id="WP_284283389.1">
    <property type="nucleotide sequence ID" value="NZ_BSUJ01000001.1"/>
</dbReference>
<name>A0ABQ6HI81_9MICO</name>
<comment type="caution">
    <text evidence="2">The sequence shown here is derived from an EMBL/GenBank/DDBJ whole genome shotgun (WGS) entry which is preliminary data.</text>
</comment>
<dbReference type="PANTHER" id="PTHR22916:SF3">
    <property type="entry name" value="UDP-GLCNAC:BETAGAL BETA-1,3-N-ACETYLGLUCOSAMINYLTRANSFERASE-LIKE PROTEIN 1"/>
    <property type="match status" value="1"/>
</dbReference>
<dbReference type="InterPro" id="IPR029044">
    <property type="entry name" value="Nucleotide-diphossugar_trans"/>
</dbReference>
<dbReference type="EMBL" id="BSUJ01000001">
    <property type="protein sequence ID" value="GMA18220.1"/>
    <property type="molecule type" value="Genomic_DNA"/>
</dbReference>
<accession>A0ABQ6HI81</accession>
<evidence type="ECO:0000313" key="3">
    <source>
        <dbReference type="Proteomes" id="UP001157109"/>
    </source>
</evidence>
<dbReference type="Proteomes" id="UP001157109">
    <property type="component" value="Unassembled WGS sequence"/>
</dbReference>
<feature type="domain" description="Glycosyltransferase 2-like" evidence="1">
    <location>
        <begin position="6"/>
        <end position="174"/>
    </location>
</feature>
<dbReference type="InterPro" id="IPR001173">
    <property type="entry name" value="Glyco_trans_2-like"/>
</dbReference>